<evidence type="ECO:0000313" key="3">
    <source>
        <dbReference type="Proteomes" id="UP001140091"/>
    </source>
</evidence>
<reference evidence="2" key="1">
    <citation type="submission" date="2022-06" db="EMBL/GenBank/DDBJ databases">
        <title>Genome Sequence of Candolleomyces eurysporus.</title>
        <authorList>
            <person name="Buettner E."/>
        </authorList>
    </citation>
    <scope>NUCLEOTIDE SEQUENCE</scope>
    <source>
        <strain evidence="2">VTCC 930004</strain>
    </source>
</reference>
<organism evidence="2 3">
    <name type="scientific">Candolleomyces eurysporus</name>
    <dbReference type="NCBI Taxonomy" id="2828524"/>
    <lineage>
        <taxon>Eukaryota</taxon>
        <taxon>Fungi</taxon>
        <taxon>Dikarya</taxon>
        <taxon>Basidiomycota</taxon>
        <taxon>Agaricomycotina</taxon>
        <taxon>Agaricomycetes</taxon>
        <taxon>Agaricomycetidae</taxon>
        <taxon>Agaricales</taxon>
        <taxon>Agaricineae</taxon>
        <taxon>Psathyrellaceae</taxon>
        <taxon>Candolleomyces</taxon>
    </lineage>
</organism>
<evidence type="ECO:0000313" key="2">
    <source>
        <dbReference type="EMBL" id="KAJ2934628.1"/>
    </source>
</evidence>
<feature type="region of interest" description="Disordered" evidence="1">
    <location>
        <begin position="195"/>
        <end position="215"/>
    </location>
</feature>
<sequence>MHINLIDRGSSHDIITKDSGTIIVCTHDTRLGGVIYIHDITQDRGGSQYGRTWPAGQLKHPEPLRHLLLATAKWDLTSESRPAVFEQREHQLKTSVWNNQIRRGVQVERFLNTKDSAWTILSKLLALAPLELSVLQRDLDRILQLGHIREPPRGKGKKKEGLFSFLFNWRQEARSIAFAKSPNKKVKSSRTYTVTSTELETHSGATSNDNSQRGVNTTYEVLQKGVKERETLQGELRSPVSQEDANPKLLIYVADDIQRMPFFKQWSNQKEIYRLRVVPTSEANATISLISLPDCDKIGLKLSGSQEKEQMILHTISPKISNLHQSLQHLCHYYFYRDHFKPTRERGQPLLSSKVTLSMFKLQQVDEDGELVPSGPNLNVGGSTIELTVGSHDGEPKDAYGFRIGNLDHNVYPYLFHFEDSTFSIKRIYSPPIDHGALGDSLSVGYGGESEYTQPFYPSIASDRDEGFLRLYLSREYIDLSFMEQLEISKASREFVSDSVQESFRHLDYITIPVVILKRGEAQTRSTKCLDDTSQDLQSPFRLRATGEVFDSRSDSQQTPVNHRLACFVAVDAHKHLKMYRTDIIRAMGSPDTPMIVLAGFNEGLIAEDMGMFLQEIHIVSSESLTLERHVLDAVAKACSPFPSMVFMPSGKTIRPPVFNADGKSVNFEDLIPPPSASHLHLNTALNKGQTLAGHTSGGHHGNPPSDNPQDGRSGGEPSRRLPTEGHSVPNPQSGMTRRNLGDASQPGEEESHQNRMARIPRNTLSGEDESFPVANSQGAEHTQPPQGPPVPGDGGATQRPYNIRFDIKAVIFQPPPGDGLLQTLQLIGGFNFKVTPGRTSSVDFTKMRCQALSNPNAGYRYSQRHLKVLIDSYSHEWDLLKHKPKSTLASDGQVKQNKSKKIGWQLMSKIAFSFPFKGTAEFGRTTTGEDSTSDESIRFKSRIIQQEDQGVFWWTFHVDDEHAKERGIELGEDHLPSAEMSVSQASGCTPNHSLDKMSVEIASFWSLLGKGNEEWISYGPQDPLPTWYSNICQVVSIDLPPGDAKHGAELHVGPESPTEQMPIILSPTATPPKLAVLTNGGKVNASKRL</sequence>
<dbReference type="Proteomes" id="UP001140091">
    <property type="component" value="Unassembled WGS sequence"/>
</dbReference>
<keyword evidence="3" id="KW-1185">Reference proteome</keyword>
<proteinExistence type="predicted"/>
<protein>
    <submittedName>
        <fullName evidence="2">Uncharacterized protein</fullName>
    </submittedName>
</protein>
<gene>
    <name evidence="2" type="ORF">H1R20_g2458</name>
</gene>
<dbReference type="AlphaFoldDB" id="A0A9W8MMQ8"/>
<dbReference type="OrthoDB" id="8954335at2759"/>
<dbReference type="EMBL" id="JANBPK010000713">
    <property type="protein sequence ID" value="KAJ2934628.1"/>
    <property type="molecule type" value="Genomic_DNA"/>
</dbReference>
<name>A0A9W8MMQ8_9AGAR</name>
<evidence type="ECO:0000256" key="1">
    <source>
        <dbReference type="SAM" id="MobiDB-lite"/>
    </source>
</evidence>
<feature type="region of interest" description="Disordered" evidence="1">
    <location>
        <begin position="690"/>
        <end position="800"/>
    </location>
</feature>
<comment type="caution">
    <text evidence="2">The sequence shown here is derived from an EMBL/GenBank/DDBJ whole genome shotgun (WGS) entry which is preliminary data.</text>
</comment>
<accession>A0A9W8MMQ8</accession>
<feature type="non-terminal residue" evidence="2">
    <location>
        <position position="1"/>
    </location>
</feature>